<evidence type="ECO:0000313" key="1">
    <source>
        <dbReference type="EMBL" id="CAK7934865.1"/>
    </source>
</evidence>
<dbReference type="Proteomes" id="UP001162060">
    <property type="component" value="Unassembled WGS sequence"/>
</dbReference>
<name>A0AAV1UKE5_9STRA</name>
<dbReference type="EMBL" id="CAKLBY020000217">
    <property type="protein sequence ID" value="CAK7934865.1"/>
    <property type="molecule type" value="Genomic_DNA"/>
</dbReference>
<organism evidence="1 2">
    <name type="scientific">Peronospora matthiolae</name>
    <dbReference type="NCBI Taxonomy" id="2874970"/>
    <lineage>
        <taxon>Eukaryota</taxon>
        <taxon>Sar</taxon>
        <taxon>Stramenopiles</taxon>
        <taxon>Oomycota</taxon>
        <taxon>Peronosporomycetes</taxon>
        <taxon>Peronosporales</taxon>
        <taxon>Peronosporaceae</taxon>
        <taxon>Peronospora</taxon>
    </lineage>
</organism>
<evidence type="ECO:0000313" key="2">
    <source>
        <dbReference type="Proteomes" id="UP001162060"/>
    </source>
</evidence>
<gene>
    <name evidence="1" type="ORF">PM001_LOCUS20015</name>
</gene>
<comment type="caution">
    <text evidence="1">The sequence shown here is derived from an EMBL/GenBank/DDBJ whole genome shotgun (WGS) entry which is preliminary data.</text>
</comment>
<dbReference type="AlphaFoldDB" id="A0AAV1UKE5"/>
<reference evidence="1" key="1">
    <citation type="submission" date="2024-01" db="EMBL/GenBank/DDBJ databases">
        <authorList>
            <person name="Webb A."/>
        </authorList>
    </citation>
    <scope>NUCLEOTIDE SEQUENCE</scope>
    <source>
        <strain evidence="1">Pm1</strain>
    </source>
</reference>
<protein>
    <submittedName>
        <fullName evidence="1">Uncharacterized protein</fullName>
    </submittedName>
</protein>
<sequence length="39" mass="4231">MFPVWTSIPSEDRGVNVVTTAWLAPNLNTVFDGVAAPEQ</sequence>
<proteinExistence type="predicted"/>
<accession>A0AAV1UKE5</accession>